<dbReference type="PROSITE" id="PS00236">
    <property type="entry name" value="NEUROTR_ION_CHANNEL"/>
    <property type="match status" value="1"/>
</dbReference>
<dbReference type="InterPro" id="IPR006201">
    <property type="entry name" value="Neur_channel"/>
</dbReference>
<keyword evidence="6" id="KW-0732">Signal</keyword>
<accession>A0ABY7EH95</accession>
<feature type="transmembrane region" description="Helical" evidence="5">
    <location>
        <begin position="267"/>
        <end position="290"/>
    </location>
</feature>
<evidence type="ECO:0000256" key="1">
    <source>
        <dbReference type="ARBA" id="ARBA00004141"/>
    </source>
</evidence>
<keyword evidence="2 5" id="KW-0812">Transmembrane</keyword>
<dbReference type="CDD" id="cd19051">
    <property type="entry name" value="LGIC_TM_cation"/>
    <property type="match status" value="1"/>
</dbReference>
<proteinExistence type="predicted"/>
<dbReference type="InterPro" id="IPR036734">
    <property type="entry name" value="Neur_chan_lig-bd_sf"/>
</dbReference>
<evidence type="ECO:0000259" key="7">
    <source>
        <dbReference type="Pfam" id="PF02931"/>
    </source>
</evidence>
<gene>
    <name evidence="9" type="ORF">MAR_018134</name>
</gene>
<evidence type="ECO:0000313" key="9">
    <source>
        <dbReference type="EMBL" id="WAR08176.1"/>
    </source>
</evidence>
<keyword evidence="4 5" id="KW-0472">Membrane</keyword>
<evidence type="ECO:0000259" key="8">
    <source>
        <dbReference type="Pfam" id="PF02932"/>
    </source>
</evidence>
<keyword evidence="3 5" id="KW-1133">Transmembrane helix</keyword>
<dbReference type="InterPro" id="IPR036719">
    <property type="entry name" value="Neuro-gated_channel_TM_sf"/>
</dbReference>
<dbReference type="SUPFAM" id="SSF63712">
    <property type="entry name" value="Nicotinic receptor ligand binding domain-like"/>
    <property type="match status" value="1"/>
</dbReference>
<dbReference type="Pfam" id="PF02932">
    <property type="entry name" value="Neur_chan_memb"/>
    <property type="match status" value="1"/>
</dbReference>
<feature type="signal peptide" evidence="6">
    <location>
        <begin position="1"/>
        <end position="20"/>
    </location>
</feature>
<reference evidence="9" key="1">
    <citation type="submission" date="2022-11" db="EMBL/GenBank/DDBJ databases">
        <title>Centuries of genome instability and evolution in soft-shell clam transmissible cancer (bioRxiv).</title>
        <authorList>
            <person name="Hart S.F.M."/>
            <person name="Yonemitsu M.A."/>
            <person name="Giersch R.M."/>
            <person name="Beal B.F."/>
            <person name="Arriagada G."/>
            <person name="Davis B.W."/>
            <person name="Ostrander E.A."/>
            <person name="Goff S.P."/>
            <person name="Metzger M.J."/>
        </authorList>
    </citation>
    <scope>NUCLEOTIDE SEQUENCE</scope>
    <source>
        <strain evidence="9">MELC-2E11</strain>
        <tissue evidence="9">Siphon/mantle</tissue>
    </source>
</reference>
<dbReference type="InterPro" id="IPR006202">
    <property type="entry name" value="Neur_chan_lig-bd"/>
</dbReference>
<feature type="transmembrane region" description="Helical" evidence="5">
    <location>
        <begin position="237"/>
        <end position="255"/>
    </location>
</feature>
<protein>
    <submittedName>
        <fullName evidence="9">ACHA6-like protein</fullName>
    </submittedName>
</protein>
<dbReference type="Proteomes" id="UP001164746">
    <property type="component" value="Chromosome 6"/>
</dbReference>
<name>A0ABY7EH95_MYAAR</name>
<sequence length="333" mass="38312">MANKLLWLFFKCSMIIYNKADRVNDTEQLFSELLTNYNSIVRPVTDHTKALNVSIALFVKSFKEFNEVEETLSYTGALLMTRKDFRLKWSLTVPVSNVWLPEIFLASPATTKIYFVESWNKARIWDDGTIELLQEAMIETTCSLNVKYYPFDVQACDTLLMSLVYKNNEVNLLKIGQTGIDFTLYQNNSLWEITPTSVYAETLTTGTELQMHFIFYLKRKSAIWFAVCTVPESGERIGYCITTLLAIAVYMAIIMDTVPQSSDPVPLISYKLMIDLISSSLIIVVVIFNLRLHNKDGDQKVSCWLMSLYRVLTFYHCKKKKVNPELIHVKDAT</sequence>
<keyword evidence="10" id="KW-1185">Reference proteome</keyword>
<dbReference type="SUPFAM" id="SSF90112">
    <property type="entry name" value="Neurotransmitter-gated ion-channel transmembrane pore"/>
    <property type="match status" value="1"/>
</dbReference>
<dbReference type="EMBL" id="CP111017">
    <property type="protein sequence ID" value="WAR08176.1"/>
    <property type="molecule type" value="Genomic_DNA"/>
</dbReference>
<dbReference type="InterPro" id="IPR038050">
    <property type="entry name" value="Neuro_actylchol_rec"/>
</dbReference>
<evidence type="ECO:0000256" key="6">
    <source>
        <dbReference type="SAM" id="SignalP"/>
    </source>
</evidence>
<dbReference type="Pfam" id="PF02931">
    <property type="entry name" value="Neur_chan_LBD"/>
    <property type="match status" value="1"/>
</dbReference>
<dbReference type="PANTHER" id="PTHR18945">
    <property type="entry name" value="NEUROTRANSMITTER GATED ION CHANNEL"/>
    <property type="match status" value="1"/>
</dbReference>
<feature type="domain" description="Neurotransmitter-gated ion-channel transmembrane" evidence="8">
    <location>
        <begin position="232"/>
        <end position="306"/>
    </location>
</feature>
<dbReference type="InterPro" id="IPR006029">
    <property type="entry name" value="Neurotrans-gated_channel_TM"/>
</dbReference>
<comment type="subcellular location">
    <subcellularLocation>
        <location evidence="1">Membrane</location>
        <topology evidence="1">Multi-pass membrane protein</topology>
    </subcellularLocation>
</comment>
<evidence type="ECO:0000256" key="4">
    <source>
        <dbReference type="ARBA" id="ARBA00023136"/>
    </source>
</evidence>
<dbReference type="CDD" id="cd18989">
    <property type="entry name" value="LGIC_ECD_cation"/>
    <property type="match status" value="1"/>
</dbReference>
<evidence type="ECO:0000313" key="10">
    <source>
        <dbReference type="Proteomes" id="UP001164746"/>
    </source>
</evidence>
<dbReference type="InterPro" id="IPR018000">
    <property type="entry name" value="Neurotransmitter_ion_chnl_CS"/>
</dbReference>
<evidence type="ECO:0000256" key="3">
    <source>
        <dbReference type="ARBA" id="ARBA00022989"/>
    </source>
</evidence>
<dbReference type="Gene3D" id="1.20.58.390">
    <property type="entry name" value="Neurotransmitter-gated ion-channel transmembrane domain"/>
    <property type="match status" value="1"/>
</dbReference>
<evidence type="ECO:0000256" key="2">
    <source>
        <dbReference type="ARBA" id="ARBA00022692"/>
    </source>
</evidence>
<feature type="chain" id="PRO_5046604922" evidence="6">
    <location>
        <begin position="21"/>
        <end position="333"/>
    </location>
</feature>
<organism evidence="9 10">
    <name type="scientific">Mya arenaria</name>
    <name type="common">Soft-shell clam</name>
    <dbReference type="NCBI Taxonomy" id="6604"/>
    <lineage>
        <taxon>Eukaryota</taxon>
        <taxon>Metazoa</taxon>
        <taxon>Spiralia</taxon>
        <taxon>Lophotrochozoa</taxon>
        <taxon>Mollusca</taxon>
        <taxon>Bivalvia</taxon>
        <taxon>Autobranchia</taxon>
        <taxon>Heteroconchia</taxon>
        <taxon>Euheterodonta</taxon>
        <taxon>Imparidentia</taxon>
        <taxon>Neoheterodontei</taxon>
        <taxon>Myida</taxon>
        <taxon>Myoidea</taxon>
        <taxon>Myidae</taxon>
        <taxon>Mya</taxon>
    </lineage>
</organism>
<feature type="domain" description="Neurotransmitter-gated ion-channel ligand-binding" evidence="7">
    <location>
        <begin position="27"/>
        <end position="220"/>
    </location>
</feature>
<evidence type="ECO:0000256" key="5">
    <source>
        <dbReference type="SAM" id="Phobius"/>
    </source>
</evidence>
<dbReference type="Gene3D" id="2.70.170.10">
    <property type="entry name" value="Neurotransmitter-gated ion-channel ligand-binding domain"/>
    <property type="match status" value="1"/>
</dbReference>